<sequence length="423" mass="46189">MSLRAHRLAAAALLALAGACAHAHGADGADAGAEETRAADSPQQTLYREALEALAEGRRTDASQALRRLVAEQPLHAGAWLDLALTQCALGNGDEAERLFATFETRFQPSQDILVLIAETREAGCKPWEPVRSTVVTAGRGIDRNVNQGASVTSLVVDRGQQPVELTLLPDFLPQRDDYSVVGVDYLRELTPNGSVGYVQYQARRNDHIHRYDSAALFAGVESPWRIGRWTVRAGATLGAVTLGGQLYQRQGQLQARATPALPLPAGTQLTVSGSATWNRYVTLTNFDSLTLEGRALLSWRSGPLVANAAFALLDDRARTQRPGGNRHGGIASLLLRRSLPASLTGELGYTRQTWGSAAPYAPELIDAVRAQRTEVLRTALSYQFAKHQTLQLEARAVRNRENIGIFQYNDRILQLSWQWQLP</sequence>
<feature type="chain" id="PRO_5030654432" evidence="1">
    <location>
        <begin position="26"/>
        <end position="423"/>
    </location>
</feature>
<proteinExistence type="predicted"/>
<dbReference type="RefSeq" id="WP_170202739.1">
    <property type="nucleotide sequence ID" value="NZ_CP051685.1"/>
</dbReference>
<dbReference type="Pfam" id="PF14559">
    <property type="entry name" value="TPR_19"/>
    <property type="match status" value="1"/>
</dbReference>
<dbReference type="SUPFAM" id="SSF48452">
    <property type="entry name" value="TPR-like"/>
    <property type="match status" value="1"/>
</dbReference>
<dbReference type="InterPro" id="IPR011990">
    <property type="entry name" value="TPR-like_helical_dom_sf"/>
</dbReference>
<gene>
    <name evidence="2" type="ORF">HH212_12310</name>
</gene>
<dbReference type="Gene3D" id="1.25.40.10">
    <property type="entry name" value="Tetratricopeptide repeat domain"/>
    <property type="match status" value="1"/>
</dbReference>
<accession>A0A7Z2VX21</accession>
<keyword evidence="1" id="KW-0732">Signal</keyword>
<organism evidence="2 3">
    <name type="scientific">Massilia forsythiae</name>
    <dbReference type="NCBI Taxonomy" id="2728020"/>
    <lineage>
        <taxon>Bacteria</taxon>
        <taxon>Pseudomonadati</taxon>
        <taxon>Pseudomonadota</taxon>
        <taxon>Betaproteobacteria</taxon>
        <taxon>Burkholderiales</taxon>
        <taxon>Oxalobacteraceae</taxon>
        <taxon>Telluria group</taxon>
        <taxon>Massilia</taxon>
    </lineage>
</organism>
<dbReference type="EMBL" id="CP051685">
    <property type="protein sequence ID" value="QJE00708.1"/>
    <property type="molecule type" value="Genomic_DNA"/>
</dbReference>
<name>A0A7Z2VX21_9BURK</name>
<evidence type="ECO:0000313" key="3">
    <source>
        <dbReference type="Proteomes" id="UP000502415"/>
    </source>
</evidence>
<evidence type="ECO:0000313" key="2">
    <source>
        <dbReference type="EMBL" id="QJE00708.1"/>
    </source>
</evidence>
<feature type="signal peptide" evidence="1">
    <location>
        <begin position="1"/>
        <end position="25"/>
    </location>
</feature>
<keyword evidence="3" id="KW-1185">Reference proteome</keyword>
<reference evidence="2 3" key="1">
    <citation type="submission" date="2020-04" db="EMBL/GenBank/DDBJ databases">
        <title>Genome sequencing of novel species.</title>
        <authorList>
            <person name="Heo J."/>
            <person name="Kim S.-J."/>
            <person name="Kim J.-S."/>
            <person name="Hong S.-B."/>
            <person name="Kwon S.-W."/>
        </authorList>
    </citation>
    <scope>NUCLEOTIDE SEQUENCE [LARGE SCALE GENOMIC DNA]</scope>
    <source>
        <strain evidence="2 3">GN2-R2</strain>
    </source>
</reference>
<evidence type="ECO:0000256" key="1">
    <source>
        <dbReference type="SAM" id="SignalP"/>
    </source>
</evidence>
<protein>
    <submittedName>
        <fullName evidence="2">Tetratricopeptide repeat protein</fullName>
    </submittedName>
</protein>
<dbReference type="Proteomes" id="UP000502415">
    <property type="component" value="Chromosome"/>
</dbReference>
<dbReference type="AlphaFoldDB" id="A0A7Z2VX21"/>
<dbReference type="PROSITE" id="PS51257">
    <property type="entry name" value="PROKAR_LIPOPROTEIN"/>
    <property type="match status" value="1"/>
</dbReference>
<dbReference type="KEGG" id="mfy:HH212_12310"/>